<dbReference type="GO" id="GO:0004622">
    <property type="term" value="F:phosphatidylcholine lysophospholipase activity"/>
    <property type="evidence" value="ECO:0007669"/>
    <property type="project" value="TreeGrafter"/>
</dbReference>
<gene>
    <name evidence="2" type="ORF">MNBD_NITROSPIRAE01-1643</name>
</gene>
<dbReference type="AlphaFoldDB" id="A0A3B1DXZ5"/>
<dbReference type="EMBL" id="UOGF01000120">
    <property type="protein sequence ID" value="VAX33797.1"/>
    <property type="molecule type" value="Genomic_DNA"/>
</dbReference>
<dbReference type="Pfam" id="PF13472">
    <property type="entry name" value="Lipase_GDSL_2"/>
    <property type="match status" value="1"/>
</dbReference>
<feature type="domain" description="SGNH hydrolase-type esterase" evidence="1">
    <location>
        <begin position="42"/>
        <end position="203"/>
    </location>
</feature>
<dbReference type="SUPFAM" id="SSF52266">
    <property type="entry name" value="SGNH hydrolase"/>
    <property type="match status" value="1"/>
</dbReference>
<evidence type="ECO:0000313" key="2">
    <source>
        <dbReference type="EMBL" id="VAX33797.1"/>
    </source>
</evidence>
<accession>A0A3B1DXZ5</accession>
<dbReference type="InterPro" id="IPR008265">
    <property type="entry name" value="Lipase_GDSL_AS"/>
</dbReference>
<sequence length="219" mass="24133">MIPERINPNKKKGLKRAVVVCLLFLFFCTESADAEKKQVIVAFGDSLTAGFGVPADQAYPAQLAKKLSINGHPSKVVNAGVSGETTAGGLRRIRWIFKNQPDIVILCLGANDGLRGLSLLEMEKNLSKIITALQKEKVKVILAGMKIPPNYGIRYTRAFEAVYPRLAKRFELPLIPFLLEGVATRPTLNQADGIHPTAEGYKIIVDHMWPIVQEVLKTD</sequence>
<proteinExistence type="predicted"/>
<dbReference type="GO" id="GO:0006629">
    <property type="term" value="P:lipid metabolic process"/>
    <property type="evidence" value="ECO:0007669"/>
    <property type="project" value="InterPro"/>
</dbReference>
<dbReference type="InterPro" id="IPR013830">
    <property type="entry name" value="SGNH_hydro"/>
</dbReference>
<dbReference type="InterPro" id="IPR051532">
    <property type="entry name" value="Ester_Hydrolysis_Enzymes"/>
</dbReference>
<dbReference type="InterPro" id="IPR036514">
    <property type="entry name" value="SGNH_hydro_sf"/>
</dbReference>
<dbReference type="PROSITE" id="PS01098">
    <property type="entry name" value="LIPASE_GDSL_SER"/>
    <property type="match status" value="1"/>
</dbReference>
<dbReference type="CDD" id="cd01822">
    <property type="entry name" value="Lysophospholipase_L1_like"/>
    <property type="match status" value="1"/>
</dbReference>
<name>A0A3B1DXZ5_9ZZZZ</name>
<evidence type="ECO:0000259" key="1">
    <source>
        <dbReference type="Pfam" id="PF13472"/>
    </source>
</evidence>
<dbReference type="Gene3D" id="3.40.50.1110">
    <property type="entry name" value="SGNH hydrolase"/>
    <property type="match status" value="1"/>
</dbReference>
<organism evidence="2">
    <name type="scientific">hydrothermal vent metagenome</name>
    <dbReference type="NCBI Taxonomy" id="652676"/>
    <lineage>
        <taxon>unclassified sequences</taxon>
        <taxon>metagenomes</taxon>
        <taxon>ecological metagenomes</taxon>
    </lineage>
</organism>
<protein>
    <submittedName>
        <fullName evidence="2">Arylesterase</fullName>
        <ecNumber evidence="2">3.1.1.2</ecNumber>
    </submittedName>
</protein>
<dbReference type="PANTHER" id="PTHR30383">
    <property type="entry name" value="THIOESTERASE 1/PROTEASE 1/LYSOPHOSPHOLIPASE L1"/>
    <property type="match status" value="1"/>
</dbReference>
<keyword evidence="2" id="KW-0378">Hydrolase</keyword>
<dbReference type="EC" id="3.1.1.2" evidence="2"/>
<dbReference type="GO" id="GO:0004064">
    <property type="term" value="F:arylesterase activity"/>
    <property type="evidence" value="ECO:0007669"/>
    <property type="project" value="UniProtKB-EC"/>
</dbReference>
<dbReference type="PANTHER" id="PTHR30383:SF24">
    <property type="entry name" value="THIOESTERASE 1_PROTEASE 1_LYSOPHOSPHOLIPASE L1"/>
    <property type="match status" value="1"/>
</dbReference>
<reference evidence="2" key="1">
    <citation type="submission" date="2018-06" db="EMBL/GenBank/DDBJ databases">
        <authorList>
            <person name="Zhirakovskaya E."/>
        </authorList>
    </citation>
    <scope>NUCLEOTIDE SEQUENCE</scope>
</reference>